<sequence length="110" mass="12009">MCLEYMGHVASPSSSQGALPRALRDSMEEEHQGAVGGTNPYIEQPSHHCTTECVGVGVGGWGRNLWIWGTKFLVSSGNKPSLNPLQETYKVNKTYVSIACVPERVTRCDL</sequence>
<dbReference type="AlphaFoldDB" id="A0A4D9DRC1"/>
<name>A0A4D9DRC1_9SAUR</name>
<evidence type="ECO:0000313" key="2">
    <source>
        <dbReference type="EMBL" id="TFK00226.1"/>
    </source>
</evidence>
<reference evidence="2 3" key="1">
    <citation type="submission" date="2019-04" db="EMBL/GenBank/DDBJ databases">
        <title>Draft genome of the big-headed turtle Platysternon megacephalum.</title>
        <authorList>
            <person name="Gong S."/>
        </authorList>
    </citation>
    <scope>NUCLEOTIDE SEQUENCE [LARGE SCALE GENOMIC DNA]</scope>
    <source>
        <strain evidence="2">DO16091913</strain>
        <tissue evidence="2">Muscle</tissue>
    </source>
</reference>
<feature type="region of interest" description="Disordered" evidence="1">
    <location>
        <begin position="6"/>
        <end position="40"/>
    </location>
</feature>
<evidence type="ECO:0000256" key="1">
    <source>
        <dbReference type="SAM" id="MobiDB-lite"/>
    </source>
</evidence>
<comment type="caution">
    <text evidence="2">The sequence shown here is derived from an EMBL/GenBank/DDBJ whole genome shotgun (WGS) entry which is preliminary data.</text>
</comment>
<dbReference type="EMBL" id="QXTE01000277">
    <property type="protein sequence ID" value="TFK00226.1"/>
    <property type="molecule type" value="Genomic_DNA"/>
</dbReference>
<gene>
    <name evidence="2" type="ORF">DR999_PMT17650</name>
</gene>
<reference evidence="2 3" key="2">
    <citation type="submission" date="2019-04" db="EMBL/GenBank/DDBJ databases">
        <title>The genome sequence of big-headed turtle.</title>
        <authorList>
            <person name="Gong S."/>
        </authorList>
    </citation>
    <scope>NUCLEOTIDE SEQUENCE [LARGE SCALE GENOMIC DNA]</scope>
    <source>
        <strain evidence="2">DO16091913</strain>
        <tissue evidence="2">Muscle</tissue>
    </source>
</reference>
<evidence type="ECO:0000313" key="3">
    <source>
        <dbReference type="Proteomes" id="UP000297703"/>
    </source>
</evidence>
<protein>
    <submittedName>
        <fullName evidence="2">Leucine-rich repeat and fibronectin type III domain-containing protein 1-like protein</fullName>
    </submittedName>
</protein>
<dbReference type="Proteomes" id="UP000297703">
    <property type="component" value="Unassembled WGS sequence"/>
</dbReference>
<feature type="compositionally biased region" description="Basic and acidic residues" evidence="1">
    <location>
        <begin position="22"/>
        <end position="32"/>
    </location>
</feature>
<proteinExistence type="predicted"/>
<accession>A0A4D9DRC1</accession>
<keyword evidence="3" id="KW-1185">Reference proteome</keyword>
<organism evidence="2 3">
    <name type="scientific">Platysternon megacephalum</name>
    <name type="common">big-headed turtle</name>
    <dbReference type="NCBI Taxonomy" id="55544"/>
    <lineage>
        <taxon>Eukaryota</taxon>
        <taxon>Metazoa</taxon>
        <taxon>Chordata</taxon>
        <taxon>Craniata</taxon>
        <taxon>Vertebrata</taxon>
        <taxon>Euteleostomi</taxon>
        <taxon>Archelosauria</taxon>
        <taxon>Testudinata</taxon>
        <taxon>Testudines</taxon>
        <taxon>Cryptodira</taxon>
        <taxon>Durocryptodira</taxon>
        <taxon>Testudinoidea</taxon>
        <taxon>Platysternidae</taxon>
        <taxon>Platysternon</taxon>
    </lineage>
</organism>